<proteinExistence type="predicted"/>
<dbReference type="Proteomes" id="UP000677305">
    <property type="component" value="Chromosome"/>
</dbReference>
<evidence type="ECO:0000313" key="1">
    <source>
        <dbReference type="EMBL" id="QUH30857.1"/>
    </source>
</evidence>
<reference evidence="1 2" key="1">
    <citation type="submission" date="2020-07" db="EMBL/GenBank/DDBJ databases">
        <title>Vallitalea guaymasensis genome.</title>
        <authorList>
            <person name="Postec A."/>
        </authorList>
    </citation>
    <scope>NUCLEOTIDE SEQUENCE [LARGE SCALE GENOMIC DNA]</scope>
    <source>
        <strain evidence="1 2">Ra1766G1</strain>
    </source>
</reference>
<evidence type="ECO:0000313" key="2">
    <source>
        <dbReference type="Proteomes" id="UP000677305"/>
    </source>
</evidence>
<name>A0A8J8MDB5_9FIRM</name>
<accession>A0A8J8MDB5</accession>
<dbReference type="RefSeq" id="WP_212690970.1">
    <property type="nucleotide sequence ID" value="NZ_CP058561.1"/>
</dbReference>
<gene>
    <name evidence="1" type="ORF">HYG85_18815</name>
</gene>
<dbReference type="AlphaFoldDB" id="A0A8J8MDB5"/>
<organism evidence="1 2">
    <name type="scientific">Vallitalea guaymasensis</name>
    <dbReference type="NCBI Taxonomy" id="1185412"/>
    <lineage>
        <taxon>Bacteria</taxon>
        <taxon>Bacillati</taxon>
        <taxon>Bacillota</taxon>
        <taxon>Clostridia</taxon>
        <taxon>Lachnospirales</taxon>
        <taxon>Vallitaleaceae</taxon>
        <taxon>Vallitalea</taxon>
    </lineage>
</organism>
<dbReference type="KEGG" id="vgu:HYG85_18815"/>
<keyword evidence="2" id="KW-1185">Reference proteome</keyword>
<protein>
    <submittedName>
        <fullName evidence="1">Uncharacterized protein</fullName>
    </submittedName>
</protein>
<dbReference type="EMBL" id="CP058561">
    <property type="protein sequence ID" value="QUH30857.1"/>
    <property type="molecule type" value="Genomic_DNA"/>
</dbReference>
<sequence>MLPKPNIIKMPNASTNMFMGLNGCGSGYNTQVISTKATCSSDYSCHPVSGDNCVDSSYSSGCGWTLGIGAGGAAVGAGVTVGIAIT</sequence>